<evidence type="ECO:0000313" key="2">
    <source>
        <dbReference type="Proteomes" id="UP000593561"/>
    </source>
</evidence>
<accession>A0A7J8TI17</accession>
<gene>
    <name evidence="1" type="ORF">Godav_028867</name>
</gene>
<evidence type="ECO:0000313" key="1">
    <source>
        <dbReference type="EMBL" id="MBA0637856.1"/>
    </source>
</evidence>
<keyword evidence="2" id="KW-1185">Reference proteome</keyword>
<protein>
    <submittedName>
        <fullName evidence="1">Uncharacterized protein</fullName>
    </submittedName>
</protein>
<dbReference type="Proteomes" id="UP000593561">
    <property type="component" value="Unassembled WGS sequence"/>
</dbReference>
<reference evidence="1 2" key="1">
    <citation type="journal article" date="2019" name="Genome Biol. Evol.">
        <title>Insights into the evolution of the New World diploid cottons (Gossypium, subgenus Houzingenia) based on genome sequencing.</title>
        <authorList>
            <person name="Grover C.E."/>
            <person name="Arick M.A. 2nd"/>
            <person name="Thrash A."/>
            <person name="Conover J.L."/>
            <person name="Sanders W.S."/>
            <person name="Peterson D.G."/>
            <person name="Frelichowski J.E."/>
            <person name="Scheffler J.A."/>
            <person name="Scheffler B.E."/>
            <person name="Wendel J.F."/>
        </authorList>
    </citation>
    <scope>NUCLEOTIDE SEQUENCE [LARGE SCALE GENOMIC DNA]</scope>
    <source>
        <strain evidence="1">27</strain>
        <tissue evidence="1">Leaf</tissue>
    </source>
</reference>
<name>A0A7J8TI17_GOSDV</name>
<sequence>MLVWSRLMRLGRLTPFLILLFLLWGRTLSFLCPVLVLMGLIMDCPSFIYPMW</sequence>
<organism evidence="1 2">
    <name type="scientific">Gossypium davidsonii</name>
    <name type="common">Davidson's cotton</name>
    <name type="synonym">Gossypium klotzschianum subsp. davidsonii</name>
    <dbReference type="NCBI Taxonomy" id="34287"/>
    <lineage>
        <taxon>Eukaryota</taxon>
        <taxon>Viridiplantae</taxon>
        <taxon>Streptophyta</taxon>
        <taxon>Embryophyta</taxon>
        <taxon>Tracheophyta</taxon>
        <taxon>Spermatophyta</taxon>
        <taxon>Magnoliopsida</taxon>
        <taxon>eudicotyledons</taxon>
        <taxon>Gunneridae</taxon>
        <taxon>Pentapetalae</taxon>
        <taxon>rosids</taxon>
        <taxon>malvids</taxon>
        <taxon>Malvales</taxon>
        <taxon>Malvaceae</taxon>
        <taxon>Malvoideae</taxon>
        <taxon>Gossypium</taxon>
    </lineage>
</organism>
<dbReference type="AlphaFoldDB" id="A0A7J8TI17"/>
<comment type="caution">
    <text evidence="1">The sequence shown here is derived from an EMBL/GenBank/DDBJ whole genome shotgun (WGS) entry which is preliminary data.</text>
</comment>
<proteinExistence type="predicted"/>
<dbReference type="EMBL" id="JABFAC010249328">
    <property type="protein sequence ID" value="MBA0637856.1"/>
    <property type="molecule type" value="Genomic_DNA"/>
</dbReference>